<reference evidence="4" key="1">
    <citation type="submission" date="2016-10" db="EMBL/GenBank/DDBJ databases">
        <authorList>
            <person name="Varghese N."/>
            <person name="Submissions S."/>
        </authorList>
    </citation>
    <scope>NUCLEOTIDE SEQUENCE [LARGE SCALE GENOMIC DNA]</scope>
    <source>
        <strain evidence="4">DSM 44675</strain>
    </source>
</reference>
<evidence type="ECO:0000256" key="1">
    <source>
        <dbReference type="SAM" id="SignalP"/>
    </source>
</evidence>
<dbReference type="Proteomes" id="UP000198677">
    <property type="component" value="Unassembled WGS sequence"/>
</dbReference>
<dbReference type="InterPro" id="IPR013830">
    <property type="entry name" value="SGNH_hydro"/>
</dbReference>
<evidence type="ECO:0000259" key="2">
    <source>
        <dbReference type="Pfam" id="PF13472"/>
    </source>
</evidence>
<dbReference type="PANTHER" id="PTHR43784">
    <property type="entry name" value="GDSL-LIKE LIPASE/ACYLHYDROLASE, PUTATIVE (AFU_ORTHOLOGUE AFUA_2G00820)-RELATED"/>
    <property type="match status" value="1"/>
</dbReference>
<dbReference type="Pfam" id="PF13472">
    <property type="entry name" value="Lipase_GDSL_2"/>
    <property type="match status" value="1"/>
</dbReference>
<dbReference type="EMBL" id="FOAW01000002">
    <property type="protein sequence ID" value="SEK57761.1"/>
    <property type="molecule type" value="Genomic_DNA"/>
</dbReference>
<sequence length="442" mass="45852">MSKGLGKGLLGVMCAAVLAATSASATAWAGTPAVGCADPHWVSTWSASPTDAVEATGSGMPGGDQTYRVVVTPHRGGGDVRIRLSNRFGSDPVTFTRVTVGRQTHGAAIDPGSVHPVTFDGGNTSVTVPPGADIVTDPVPITVESFESLSISIHTDGRPGRVTGHASGNATSFYTPPGLGDHTADIAGDAFSHTTTRVPFVTQVDMMAPAGVATVVAFGDSATDGHVGADFLGNPQVDGVVDRNVRYPDFLQRRLDEAGVEVVVTNAGIGGNRLLSDGMVPALGRAGEARIEADVLAQSGVTDVIVWIGMNDLGMPIGAPYEQLVSGYTRVIDRLHDAGLRVHLGTMMPASNALAAGLTSFPPADPVRVRVNSWIRSQHLSDSVIDFDAAVRDPNNPSIIDPRYASADKLHPTPEGYRLIADTVDITEFAGNDCTSGNTSGR</sequence>
<feature type="signal peptide" evidence="1">
    <location>
        <begin position="1"/>
        <end position="29"/>
    </location>
</feature>
<dbReference type="InterPro" id="IPR036514">
    <property type="entry name" value="SGNH_hydro_sf"/>
</dbReference>
<keyword evidence="1" id="KW-0732">Signal</keyword>
<feature type="chain" id="PRO_5011457186" evidence="1">
    <location>
        <begin position="30"/>
        <end position="442"/>
    </location>
</feature>
<dbReference type="RefSeq" id="WP_245816200.1">
    <property type="nucleotide sequence ID" value="NZ_FOAW01000002.1"/>
</dbReference>
<name>A0A1H7I5D8_9NOCA</name>
<proteinExistence type="predicted"/>
<evidence type="ECO:0000313" key="3">
    <source>
        <dbReference type="EMBL" id="SEK57761.1"/>
    </source>
</evidence>
<gene>
    <name evidence="3" type="ORF">SAMN05444583_102331</name>
</gene>
<organism evidence="3 4">
    <name type="scientific">Rhodococcus maanshanensis</name>
    <dbReference type="NCBI Taxonomy" id="183556"/>
    <lineage>
        <taxon>Bacteria</taxon>
        <taxon>Bacillati</taxon>
        <taxon>Actinomycetota</taxon>
        <taxon>Actinomycetes</taxon>
        <taxon>Mycobacteriales</taxon>
        <taxon>Nocardiaceae</taxon>
        <taxon>Rhodococcus</taxon>
    </lineage>
</organism>
<accession>A0A1H7I5D8</accession>
<protein>
    <submittedName>
        <fullName evidence="3">Lysophospholipase L1</fullName>
    </submittedName>
</protein>
<feature type="domain" description="SGNH hydrolase-type esterase" evidence="2">
    <location>
        <begin position="217"/>
        <end position="419"/>
    </location>
</feature>
<dbReference type="Gene3D" id="3.40.50.1110">
    <property type="entry name" value="SGNH hydrolase"/>
    <property type="match status" value="1"/>
</dbReference>
<evidence type="ECO:0000313" key="4">
    <source>
        <dbReference type="Proteomes" id="UP000198677"/>
    </source>
</evidence>
<dbReference type="AlphaFoldDB" id="A0A1H7I5D8"/>
<keyword evidence="4" id="KW-1185">Reference proteome</keyword>
<dbReference type="PANTHER" id="PTHR43784:SF2">
    <property type="entry name" value="GDSL-LIKE LIPASE_ACYLHYDROLASE, PUTATIVE (AFU_ORTHOLOGUE AFUA_2G00820)-RELATED"/>
    <property type="match status" value="1"/>
</dbReference>
<dbReference type="InterPro" id="IPR053140">
    <property type="entry name" value="GDSL_Rv0518-like"/>
</dbReference>
<dbReference type="SUPFAM" id="SSF52266">
    <property type="entry name" value="SGNH hydrolase"/>
    <property type="match status" value="1"/>
</dbReference>